<keyword evidence="3" id="KW-1185">Reference proteome</keyword>
<dbReference type="EMBL" id="FNJU01000021">
    <property type="protein sequence ID" value="SDP96489.1"/>
    <property type="molecule type" value="Genomic_DNA"/>
</dbReference>
<evidence type="ECO:0000313" key="2">
    <source>
        <dbReference type="EMBL" id="SDP96489.1"/>
    </source>
</evidence>
<dbReference type="AlphaFoldDB" id="A0A1H0X0W8"/>
<evidence type="ECO:0000259" key="1">
    <source>
        <dbReference type="SMART" id="SM00860"/>
    </source>
</evidence>
<protein>
    <submittedName>
        <fullName evidence="2">SMI1-KNR4 cell-wall</fullName>
    </submittedName>
</protein>
<dbReference type="SUPFAM" id="SSF160631">
    <property type="entry name" value="SMI1/KNR4-like"/>
    <property type="match status" value="1"/>
</dbReference>
<feature type="domain" description="Knr4/Smi1-like" evidence="1">
    <location>
        <begin position="25"/>
        <end position="146"/>
    </location>
</feature>
<dbReference type="Pfam" id="PF14567">
    <property type="entry name" value="SUKH_5"/>
    <property type="match status" value="1"/>
</dbReference>
<proteinExistence type="predicted"/>
<dbReference type="RefSeq" id="WP_090859693.1">
    <property type="nucleotide sequence ID" value="NZ_FNJU01000021.1"/>
</dbReference>
<reference evidence="3" key="1">
    <citation type="submission" date="2016-10" db="EMBL/GenBank/DDBJ databases">
        <authorList>
            <person name="Varghese N."/>
            <person name="Submissions S."/>
        </authorList>
    </citation>
    <scope>NUCLEOTIDE SEQUENCE [LARGE SCALE GENOMIC DNA]</scope>
    <source>
        <strain evidence="3">IBRC-M10078</strain>
    </source>
</reference>
<dbReference type="Proteomes" id="UP000199159">
    <property type="component" value="Unassembled WGS sequence"/>
</dbReference>
<dbReference type="SMART" id="SM00860">
    <property type="entry name" value="SMI1_KNR4"/>
    <property type="match status" value="1"/>
</dbReference>
<dbReference type="InterPro" id="IPR018958">
    <property type="entry name" value="Knr4/Smi1-like_dom"/>
</dbReference>
<name>A0A1H0X0W8_9BACI</name>
<sequence>MSRETYLKAINLIEQYVENADFMGERSEELIKKAELVLGLEFPPLYRDFIKRYGAGNFGAEEIYGVINDDFENSSVPDAVWFTLTERRDFNLPRNLLVIYDTGMGVLNCLDFNQIKSNGEPPVIEYVSGTNETNILVNDFGDFLLSLIESEV</sequence>
<evidence type="ECO:0000313" key="3">
    <source>
        <dbReference type="Proteomes" id="UP000199159"/>
    </source>
</evidence>
<dbReference type="InterPro" id="IPR037883">
    <property type="entry name" value="Knr4/Smi1-like_sf"/>
</dbReference>
<dbReference type="STRING" id="930152.SAMN05216565_12161"/>
<dbReference type="Gene3D" id="3.40.1580.10">
    <property type="entry name" value="SMI1/KNR4-like"/>
    <property type="match status" value="1"/>
</dbReference>
<accession>A0A1H0X0W8</accession>
<dbReference type="OrthoDB" id="1944463at2"/>
<organism evidence="2 3">
    <name type="scientific">Litchfieldia salsa</name>
    <dbReference type="NCBI Taxonomy" id="930152"/>
    <lineage>
        <taxon>Bacteria</taxon>
        <taxon>Bacillati</taxon>
        <taxon>Bacillota</taxon>
        <taxon>Bacilli</taxon>
        <taxon>Bacillales</taxon>
        <taxon>Bacillaceae</taxon>
        <taxon>Litchfieldia</taxon>
    </lineage>
</organism>
<gene>
    <name evidence="2" type="ORF">SAMN05216565_12161</name>
</gene>